<dbReference type="InterPro" id="IPR043964">
    <property type="entry name" value="P-loop_TraG"/>
</dbReference>
<evidence type="ECO:0000313" key="2">
    <source>
        <dbReference type="EMBL" id="PRX53971.1"/>
    </source>
</evidence>
<dbReference type="InterPro" id="IPR053155">
    <property type="entry name" value="F-pilin_assembly_TraC"/>
</dbReference>
<comment type="caution">
    <text evidence="2">The sequence shown here is derived from an EMBL/GenBank/DDBJ whole genome shotgun (WGS) entry which is preliminary data.</text>
</comment>
<reference evidence="2 3" key="1">
    <citation type="submission" date="2018-03" db="EMBL/GenBank/DDBJ databases">
        <title>Genomic Encyclopedia of Archaeal and Bacterial Type Strains, Phase II (KMG-II): from individual species to whole genera.</title>
        <authorList>
            <person name="Goeker M."/>
        </authorList>
    </citation>
    <scope>NUCLEOTIDE SEQUENCE [LARGE SCALE GENOMIC DNA]</scope>
    <source>
        <strain evidence="2 3">DSM 25027</strain>
    </source>
</reference>
<dbReference type="PANTHER" id="PTHR38467:SF1">
    <property type="entry name" value="CONJUGATIVE TRANSFER: ASSEMBLY"/>
    <property type="match status" value="1"/>
</dbReference>
<dbReference type="SUPFAM" id="SSF52540">
    <property type="entry name" value="P-loop containing nucleoside triphosphate hydrolases"/>
    <property type="match status" value="1"/>
</dbReference>
<dbReference type="AlphaFoldDB" id="A0A2T0M8Y3"/>
<dbReference type="NCBIfam" id="TIGR03783">
    <property type="entry name" value="Bac_Flav_CT_G"/>
    <property type="match status" value="1"/>
</dbReference>
<dbReference type="InterPro" id="IPR027417">
    <property type="entry name" value="P-loop_NTPase"/>
</dbReference>
<dbReference type="Proteomes" id="UP000237640">
    <property type="component" value="Unassembled WGS sequence"/>
</dbReference>
<feature type="domain" description="TraG P-loop" evidence="1">
    <location>
        <begin position="429"/>
        <end position="831"/>
    </location>
</feature>
<accession>A0A2T0M8Y3</accession>
<evidence type="ECO:0000313" key="3">
    <source>
        <dbReference type="Proteomes" id="UP000237640"/>
    </source>
</evidence>
<dbReference type="EMBL" id="PVYX01000002">
    <property type="protein sequence ID" value="PRX53971.1"/>
    <property type="molecule type" value="Genomic_DNA"/>
</dbReference>
<keyword evidence="3" id="KW-1185">Reference proteome</keyword>
<name>A0A2T0M8Y3_9FLAO</name>
<evidence type="ECO:0000259" key="1">
    <source>
        <dbReference type="Pfam" id="PF19044"/>
    </source>
</evidence>
<proteinExistence type="predicted"/>
<dbReference type="Gene3D" id="3.40.50.300">
    <property type="entry name" value="P-loop containing nucleotide triphosphate hydrolases"/>
    <property type="match status" value="1"/>
</dbReference>
<sequence length="833" mass="96223">MLGYSNSHEHHSSFKCPHPFPKASVTKTQLHSGMNKISMASHYPIADIQDNVLFANNGNVVLCYEGFLPEIYSLAEKDFEDIHGAWFQAVKTLPSGTVVHKQDVYLKRQFTANNLSNNTFLEKATHQHFKGREYIEHRCYLFFTLTKNRALNNSKYVNPFKKPNAKLPKLMDMAVHNFVGAVTDAVSFINNSRKMKFEPLDAKAIQQLTNAFFNGYNEGFDTDILLNKSNINIGENYFDCLAVNSELCLGETVYSSKTNEKFTSDDFVFHQGFIDGLGLTLNENHIVNQIIYLDDKQKWRKILDKKIEELNKSSNFGSMNKVVLKKIQHIQNQINTDDSARVVRGHLNVIYWGREAGQLENIASRIKTEFKELDITPYYPRGEERKNYILNSYCAFASNFSNEDLYVTDLKHALCLLINNTNYESDETGIIFNDREHNIPVLKDVWDEHKRRIKARNFAIFAPTGEGKSFLANNILRQYFESGVRLVIIDLGGSYTKFAKLYPETHTILRYESGKNLGINPFYIASEADLTPERLEDLSIFLFELFASEGKVGKAQSVAIKKVLLHYYQKVRKDHSLDSFYAFIEGYQENLLEQLKIQKEYFNIPNFLHIMSEYVGDGLYSFLFEMSEDQTFKIEDKRLIIFELDEVKDNKEILSVMLKLIKSAIQRTIWRNRAEKGIILFDEFAKQLKFDNVLESVEFYYQAIRKQNGAIGIILQSINQLPNNHTSASILENTQVIYSLNNEKGYDELVKRLNLSSHDLNQLKSIKNNLSGPRKYTEMFIKIGKESNIFRLEVPKEVYAAYLTDGKENEAIMAIYERTQNMEQAIKEFTSKI</sequence>
<dbReference type="InterPro" id="IPR022509">
    <property type="entry name" value="Conjugation_ATPase_TraG"/>
</dbReference>
<protein>
    <submittedName>
        <fullName evidence="2">Conjugation system TraG family ATPase</fullName>
    </submittedName>
</protein>
<dbReference type="Gene3D" id="1.10.8.730">
    <property type="match status" value="1"/>
</dbReference>
<gene>
    <name evidence="2" type="ORF">CLV81_2364</name>
</gene>
<dbReference type="PANTHER" id="PTHR38467">
    <property type="match status" value="1"/>
</dbReference>
<organism evidence="2 3">
    <name type="scientific">Flagellimonas meridianipacifica</name>
    <dbReference type="NCBI Taxonomy" id="1080225"/>
    <lineage>
        <taxon>Bacteria</taxon>
        <taxon>Pseudomonadati</taxon>
        <taxon>Bacteroidota</taxon>
        <taxon>Flavobacteriia</taxon>
        <taxon>Flavobacteriales</taxon>
        <taxon>Flavobacteriaceae</taxon>
        <taxon>Flagellimonas</taxon>
    </lineage>
</organism>
<dbReference type="Pfam" id="PF19044">
    <property type="entry name" value="P-loop_TraG"/>
    <property type="match status" value="1"/>
</dbReference>